<dbReference type="SUPFAM" id="SSF55781">
    <property type="entry name" value="GAF domain-like"/>
    <property type="match status" value="1"/>
</dbReference>
<dbReference type="SMART" id="SM00471">
    <property type="entry name" value="HDc"/>
    <property type="match status" value="1"/>
</dbReference>
<gene>
    <name evidence="5" type="ORF">HHA04nite_19370</name>
</gene>
<evidence type="ECO:0000259" key="3">
    <source>
        <dbReference type="PROSITE" id="PS50885"/>
    </source>
</evidence>
<dbReference type="Proteomes" id="UP000321121">
    <property type="component" value="Unassembled WGS sequence"/>
</dbReference>
<reference evidence="5 6" key="1">
    <citation type="submission" date="2019-07" db="EMBL/GenBank/DDBJ databases">
        <title>Whole genome shotgun sequence of Halomonas halophila NBRC 102604.</title>
        <authorList>
            <person name="Hosoyama A."/>
            <person name="Uohara A."/>
            <person name="Ohji S."/>
            <person name="Ichikawa N."/>
        </authorList>
    </citation>
    <scope>NUCLEOTIDE SEQUENCE [LARGE SCALE GENOMIC DNA]</scope>
    <source>
        <strain evidence="5 6">NBRC 102604</strain>
    </source>
</reference>
<dbReference type="SUPFAM" id="SSF103190">
    <property type="entry name" value="Sensory domain-like"/>
    <property type="match status" value="1"/>
</dbReference>
<dbReference type="Pfam" id="PF13487">
    <property type="entry name" value="HD_5"/>
    <property type="match status" value="1"/>
</dbReference>
<proteinExistence type="predicted"/>
<dbReference type="Gene3D" id="3.30.450.40">
    <property type="match status" value="1"/>
</dbReference>
<feature type="domain" description="HD-GYP" evidence="4">
    <location>
        <begin position="752"/>
        <end position="954"/>
    </location>
</feature>
<keyword evidence="2" id="KW-0812">Transmembrane</keyword>
<dbReference type="InterPro" id="IPR029016">
    <property type="entry name" value="GAF-like_dom_sf"/>
</dbReference>
<feature type="region of interest" description="Disordered" evidence="1">
    <location>
        <begin position="976"/>
        <end position="995"/>
    </location>
</feature>
<dbReference type="InterPro" id="IPR003660">
    <property type="entry name" value="HAMP_dom"/>
</dbReference>
<dbReference type="EMBL" id="BJUS01000021">
    <property type="protein sequence ID" value="GEK73393.1"/>
    <property type="molecule type" value="Genomic_DNA"/>
</dbReference>
<dbReference type="RefSeq" id="WP_146909096.1">
    <property type="nucleotide sequence ID" value="NZ_BJUS01000021.1"/>
</dbReference>
<dbReference type="SUPFAM" id="SSF109604">
    <property type="entry name" value="HD-domain/PDEase-like"/>
    <property type="match status" value="2"/>
</dbReference>
<dbReference type="PANTHER" id="PTHR43155:SF2">
    <property type="entry name" value="CYCLIC DI-GMP PHOSPHODIESTERASE PA4108"/>
    <property type="match status" value="1"/>
</dbReference>
<evidence type="ECO:0000313" key="5">
    <source>
        <dbReference type="EMBL" id="GEK73393.1"/>
    </source>
</evidence>
<feature type="transmembrane region" description="Helical" evidence="2">
    <location>
        <begin position="6"/>
        <end position="28"/>
    </location>
</feature>
<keyword evidence="2" id="KW-0472">Membrane</keyword>
<evidence type="ECO:0000256" key="2">
    <source>
        <dbReference type="SAM" id="Phobius"/>
    </source>
</evidence>
<keyword evidence="2" id="KW-1133">Transmembrane helix</keyword>
<protein>
    <recommendedName>
        <fullName evidence="7">Phosphodiesterase</fullName>
    </recommendedName>
</protein>
<accession>A0ABQ0U6Q5</accession>
<name>A0ABQ0U6Q5_9GAMM</name>
<sequence length="995" mass="109380">MRRSLSLRALTAVSIVGLMLIVAGVLLWHGVRGADKLMVRAVEDTGRQLAVTTEERARRLIDPARVVVTLLAQDDLASRQRLVDRLRHLPLLAASLEAHSAASAVYVGYEDGDFLLLRPAGRVPQERLPEVPDADQAAYLVQAVDRDASGNAQAEWRLYDRDLNLLGRRLQPGDAFDPRERPWYRRAMAASGAWLTEPYAFFTTREIGITLARRSRHGRAVVGLDASLADLGSEMDALGITPGTRLAVVSRDGRLLAHPDVEALLAEHGGSPRLATLDELDDPVLRRLGRLTRGEGASLGAAAPGEAASDDDAFGASARFRVDGEDWFGMRLPFRIPGVEPATLLMVVPERGLLAGTRELLWQRSLVAVLLALALLPLGVWVGHRLSRPLNALAEQVRALGDFDFSACRGVRSPVREVQQLSGALTGMAEGIAGFQRMTRTLSREPRLDTLLATVLEDLLNITDSRHGAIYLEDESDPTRFACEAEQGQGDPDDPLPACLTLKAPDETGMAALERRAAASGYLVQPLCNRSGHRMGLLILALRASGSGGDRSWRRFVEELSGAAAVAIETRRLLEGEKRLLDAIVELIAGATDAKSAHTGGHCSRVPQLAEMLLEGAHRSTSGPFADETLDDDRRTAFHLAAWLHDCGKLTTPDEVMEKATKLEARYNRIHEIRTRFEVLWRDADVAYWRGLAEGGDEPALAEARRRRQDELQEAFRLVAELNRGGEAVDETRLARLEAIADWRWWRHFDDRLGVSEDESARLAREPEAPPPAEERLLADRPRDRLDWAVAPPPVAEGDPRNRWGFAMQPPEVAGDQGELYNLRVARGTLNDVERFRIQEHIVQTIMMLESLPWPAHLRRVPTIAGNHHERMDGRGYPRRLVLAEASLEERIMAVADVFEALTAADRPYKPGLTLSRSLSILAGMARDGHLDPDIFVLLLDSGVWRDYAERFLAPAQIDEVDIDALKNEAGCPTMKSGNGASGRVSPCTGQAPGS</sequence>
<dbReference type="InterPro" id="IPR029151">
    <property type="entry name" value="Sensor-like_sf"/>
</dbReference>
<evidence type="ECO:0000256" key="1">
    <source>
        <dbReference type="SAM" id="MobiDB-lite"/>
    </source>
</evidence>
<keyword evidence="6" id="KW-1185">Reference proteome</keyword>
<dbReference type="Gene3D" id="1.10.3210.10">
    <property type="entry name" value="Hypothetical protein af1432"/>
    <property type="match status" value="2"/>
</dbReference>
<organism evidence="5 6">
    <name type="scientific">Halomonas halophila</name>
    <dbReference type="NCBI Taxonomy" id="29573"/>
    <lineage>
        <taxon>Bacteria</taxon>
        <taxon>Pseudomonadati</taxon>
        <taxon>Pseudomonadota</taxon>
        <taxon>Gammaproteobacteria</taxon>
        <taxon>Oceanospirillales</taxon>
        <taxon>Halomonadaceae</taxon>
        <taxon>Halomonas</taxon>
    </lineage>
</organism>
<evidence type="ECO:0000313" key="6">
    <source>
        <dbReference type="Proteomes" id="UP000321121"/>
    </source>
</evidence>
<feature type="domain" description="HAMP" evidence="3">
    <location>
        <begin position="384"/>
        <end position="437"/>
    </location>
</feature>
<dbReference type="Gene3D" id="6.10.340.10">
    <property type="match status" value="1"/>
</dbReference>
<dbReference type="PROSITE" id="PS51832">
    <property type="entry name" value="HD_GYP"/>
    <property type="match status" value="1"/>
</dbReference>
<comment type="caution">
    <text evidence="5">The sequence shown here is derived from an EMBL/GenBank/DDBJ whole genome shotgun (WGS) entry which is preliminary data.</text>
</comment>
<evidence type="ECO:0008006" key="7">
    <source>
        <dbReference type="Google" id="ProtNLM"/>
    </source>
</evidence>
<dbReference type="InterPro" id="IPR003607">
    <property type="entry name" value="HD/PDEase_dom"/>
</dbReference>
<evidence type="ECO:0000259" key="4">
    <source>
        <dbReference type="PROSITE" id="PS51832"/>
    </source>
</evidence>
<dbReference type="InterPro" id="IPR037522">
    <property type="entry name" value="HD_GYP_dom"/>
</dbReference>
<dbReference type="PROSITE" id="PS50885">
    <property type="entry name" value="HAMP"/>
    <property type="match status" value="1"/>
</dbReference>
<dbReference type="Gene3D" id="3.30.450.20">
    <property type="entry name" value="PAS domain"/>
    <property type="match status" value="2"/>
</dbReference>
<dbReference type="PANTHER" id="PTHR43155">
    <property type="entry name" value="CYCLIC DI-GMP PHOSPHODIESTERASE PA4108-RELATED"/>
    <property type="match status" value="1"/>
</dbReference>
<dbReference type="CDD" id="cd00077">
    <property type="entry name" value="HDc"/>
    <property type="match status" value="1"/>
</dbReference>